<name>A0A212J773_9BACT</name>
<sequence>MYAKITRIGLLLLLFTLVINCLKQSMLQCYVMGLGAYKMVLMLLHWRLVHLYPSWWGCQMIT</sequence>
<protein>
    <submittedName>
        <fullName evidence="1">Uncharacterized protein</fullName>
    </submittedName>
</protein>
<reference evidence="1" key="1">
    <citation type="submission" date="2016-04" db="EMBL/GenBank/DDBJ databases">
        <authorList>
            <person name="Evans L.H."/>
            <person name="Alamgir A."/>
            <person name="Owens N."/>
            <person name="Weber N.D."/>
            <person name="Virtaneva K."/>
            <person name="Barbian K."/>
            <person name="Babar A."/>
            <person name="Rosenke K."/>
        </authorList>
    </citation>
    <scope>NUCLEOTIDE SEQUENCE</scope>
    <source>
        <strain evidence="1">92-2</strain>
    </source>
</reference>
<dbReference type="EMBL" id="FLUP01000001">
    <property type="protein sequence ID" value="SBV95254.1"/>
    <property type="molecule type" value="Genomic_DNA"/>
</dbReference>
<accession>A0A212J773</accession>
<proteinExistence type="predicted"/>
<gene>
    <name evidence="1" type="ORF">KM92DES2_10638</name>
</gene>
<organism evidence="1">
    <name type="scientific">uncultured Desulfovibrio sp</name>
    <dbReference type="NCBI Taxonomy" id="167968"/>
    <lineage>
        <taxon>Bacteria</taxon>
        <taxon>Pseudomonadati</taxon>
        <taxon>Thermodesulfobacteriota</taxon>
        <taxon>Desulfovibrionia</taxon>
        <taxon>Desulfovibrionales</taxon>
        <taxon>Desulfovibrionaceae</taxon>
        <taxon>Desulfovibrio</taxon>
        <taxon>environmental samples</taxon>
    </lineage>
</organism>
<dbReference type="AlphaFoldDB" id="A0A212J773"/>
<evidence type="ECO:0000313" key="1">
    <source>
        <dbReference type="EMBL" id="SBV95254.1"/>
    </source>
</evidence>